<dbReference type="STRING" id="582672.SAMN05216360_101393"/>
<dbReference type="RefSeq" id="WP_091712836.1">
    <property type="nucleotide sequence ID" value="NZ_FNHS01000001.1"/>
</dbReference>
<accession>A0A1G9RV48</accession>
<evidence type="ECO:0000313" key="2">
    <source>
        <dbReference type="Proteomes" id="UP000198704"/>
    </source>
</evidence>
<keyword evidence="2" id="KW-1185">Reference proteome</keyword>
<sequence>MSTVWYKRAYDRADLDPVTFEALPGAIPPGIYCEDMAAYRALLAGAREKGVQIEPAFGGSSLGGLPVSVATPEQAAAFQAAPVSTAKEMLAEERTLHAFGNALVGRLIAGMGRSAQDVAQEQVALEAEATRSAMLEKWQALKDSVYGPDGKVDVTGEHTSLRRVSLPEYGMHTETTCELNIVAEERSPLVGILAGLREQGLNRQQRRAAAARARKRIPDADLPACGSFHG</sequence>
<evidence type="ECO:0000313" key="1">
    <source>
        <dbReference type="EMBL" id="SDM27116.1"/>
    </source>
</evidence>
<proteinExistence type="predicted"/>
<gene>
    <name evidence="1" type="ORF">SAMN05216360_101393</name>
</gene>
<reference evidence="2" key="1">
    <citation type="submission" date="2016-10" db="EMBL/GenBank/DDBJ databases">
        <authorList>
            <person name="Varghese N."/>
            <person name="Submissions S."/>
        </authorList>
    </citation>
    <scope>NUCLEOTIDE SEQUENCE [LARGE SCALE GENOMIC DNA]</scope>
    <source>
        <strain evidence="2">BL47</strain>
    </source>
</reference>
<protein>
    <submittedName>
        <fullName evidence="1">Uncharacterized protein</fullName>
    </submittedName>
</protein>
<dbReference type="Proteomes" id="UP000198704">
    <property type="component" value="Unassembled WGS sequence"/>
</dbReference>
<organism evidence="1 2">
    <name type="scientific">Methylobacterium phyllostachyos</name>
    <dbReference type="NCBI Taxonomy" id="582672"/>
    <lineage>
        <taxon>Bacteria</taxon>
        <taxon>Pseudomonadati</taxon>
        <taxon>Pseudomonadota</taxon>
        <taxon>Alphaproteobacteria</taxon>
        <taxon>Hyphomicrobiales</taxon>
        <taxon>Methylobacteriaceae</taxon>
        <taxon>Methylobacterium</taxon>
    </lineage>
</organism>
<dbReference type="OrthoDB" id="10010818at2"/>
<dbReference type="AlphaFoldDB" id="A0A1G9RV48"/>
<name>A0A1G9RV48_9HYPH</name>
<dbReference type="EMBL" id="FNHS01000001">
    <property type="protein sequence ID" value="SDM27116.1"/>
    <property type="molecule type" value="Genomic_DNA"/>
</dbReference>